<reference evidence="1" key="1">
    <citation type="submission" date="2023-11" db="EMBL/GenBank/DDBJ databases">
        <title>Genome assemblies of two species of porcelain crab, Petrolisthes cinctipes and Petrolisthes manimaculis (Anomura: Porcellanidae).</title>
        <authorList>
            <person name="Angst P."/>
        </authorList>
    </citation>
    <scope>NUCLEOTIDE SEQUENCE</scope>
    <source>
        <strain evidence="1">PB745_02</strain>
        <tissue evidence="1">Gill</tissue>
    </source>
</reference>
<organism evidence="1 2">
    <name type="scientific">Petrolisthes manimaculis</name>
    <dbReference type="NCBI Taxonomy" id="1843537"/>
    <lineage>
        <taxon>Eukaryota</taxon>
        <taxon>Metazoa</taxon>
        <taxon>Ecdysozoa</taxon>
        <taxon>Arthropoda</taxon>
        <taxon>Crustacea</taxon>
        <taxon>Multicrustacea</taxon>
        <taxon>Malacostraca</taxon>
        <taxon>Eumalacostraca</taxon>
        <taxon>Eucarida</taxon>
        <taxon>Decapoda</taxon>
        <taxon>Pleocyemata</taxon>
        <taxon>Anomura</taxon>
        <taxon>Galatheoidea</taxon>
        <taxon>Porcellanidae</taxon>
        <taxon>Petrolisthes</taxon>
    </lineage>
</organism>
<evidence type="ECO:0000313" key="1">
    <source>
        <dbReference type="EMBL" id="KAK4288395.1"/>
    </source>
</evidence>
<dbReference type="EMBL" id="JAWZYT010006323">
    <property type="protein sequence ID" value="KAK4288395.1"/>
    <property type="molecule type" value="Genomic_DNA"/>
</dbReference>
<dbReference type="GO" id="GO:0032589">
    <property type="term" value="C:neuron projection membrane"/>
    <property type="evidence" value="ECO:0007669"/>
    <property type="project" value="TreeGrafter"/>
</dbReference>
<dbReference type="InterPro" id="IPR037448">
    <property type="entry name" value="Zig-8"/>
</dbReference>
<accession>A0AAE1TM56</accession>
<dbReference type="Proteomes" id="UP001292094">
    <property type="component" value="Unassembled WGS sequence"/>
</dbReference>
<dbReference type="PANTHER" id="PTHR23279">
    <property type="entry name" value="DEFECTIVE PROBOSCIS EXTENSION RESPONSE DPR -RELATED"/>
    <property type="match status" value="1"/>
</dbReference>
<dbReference type="Gene3D" id="2.60.40.10">
    <property type="entry name" value="Immunoglobulins"/>
    <property type="match status" value="1"/>
</dbReference>
<keyword evidence="2" id="KW-1185">Reference proteome</keyword>
<dbReference type="InterPro" id="IPR013783">
    <property type="entry name" value="Ig-like_fold"/>
</dbReference>
<proteinExistence type="predicted"/>
<dbReference type="InterPro" id="IPR036179">
    <property type="entry name" value="Ig-like_dom_sf"/>
</dbReference>
<gene>
    <name evidence="1" type="ORF">Pmani_038574</name>
</gene>
<dbReference type="SUPFAM" id="SSF48726">
    <property type="entry name" value="Immunoglobulin"/>
    <property type="match status" value="1"/>
</dbReference>
<comment type="caution">
    <text evidence="1">The sequence shown here is derived from an EMBL/GenBank/DDBJ whole genome shotgun (WGS) entry which is preliminary data.</text>
</comment>
<name>A0AAE1TM56_9EUCA</name>
<dbReference type="AlphaFoldDB" id="A0AAE1TM56"/>
<dbReference type="GO" id="GO:0050808">
    <property type="term" value="P:synapse organization"/>
    <property type="evidence" value="ECO:0007669"/>
    <property type="project" value="TreeGrafter"/>
</dbReference>
<sequence>MGAGLSSWLHIAHASLTDNGNYTCSAGDAVHAFVRVHVLDGESSAAMHHSNTGGATSTLTTTTTTPPITLLFILIHLTLH</sequence>
<dbReference type="PANTHER" id="PTHR23279:SF36">
    <property type="entry name" value="DEFECTIVE PROBOSCIS EXTENSION RESPONSE 9, ISOFORM A"/>
    <property type="match status" value="1"/>
</dbReference>
<protein>
    <submittedName>
        <fullName evidence="1">Uncharacterized protein</fullName>
    </submittedName>
</protein>
<evidence type="ECO:0000313" key="2">
    <source>
        <dbReference type="Proteomes" id="UP001292094"/>
    </source>
</evidence>